<proteinExistence type="predicted"/>
<gene>
    <name evidence="2" type="ORF">PsYK624_012040</name>
</gene>
<feature type="region of interest" description="Disordered" evidence="1">
    <location>
        <begin position="1"/>
        <end position="25"/>
    </location>
</feature>
<dbReference type="EMBL" id="BPQB01000002">
    <property type="protein sequence ID" value="GJE85126.1"/>
    <property type="molecule type" value="Genomic_DNA"/>
</dbReference>
<feature type="region of interest" description="Disordered" evidence="1">
    <location>
        <begin position="256"/>
        <end position="296"/>
    </location>
</feature>
<evidence type="ECO:0000256" key="1">
    <source>
        <dbReference type="SAM" id="MobiDB-lite"/>
    </source>
</evidence>
<dbReference type="AlphaFoldDB" id="A0A9P3FYX9"/>
<organism evidence="2 3">
    <name type="scientific">Phanerochaete sordida</name>
    <dbReference type="NCBI Taxonomy" id="48140"/>
    <lineage>
        <taxon>Eukaryota</taxon>
        <taxon>Fungi</taxon>
        <taxon>Dikarya</taxon>
        <taxon>Basidiomycota</taxon>
        <taxon>Agaricomycotina</taxon>
        <taxon>Agaricomycetes</taxon>
        <taxon>Polyporales</taxon>
        <taxon>Phanerochaetaceae</taxon>
        <taxon>Phanerochaete</taxon>
    </lineage>
</organism>
<evidence type="ECO:0000313" key="2">
    <source>
        <dbReference type="EMBL" id="GJE85126.1"/>
    </source>
</evidence>
<comment type="caution">
    <text evidence="2">The sequence shown here is derived from an EMBL/GenBank/DDBJ whole genome shotgun (WGS) entry which is preliminary data.</text>
</comment>
<feature type="compositionally biased region" description="Basic and acidic residues" evidence="1">
    <location>
        <begin position="83"/>
        <end position="95"/>
    </location>
</feature>
<dbReference type="OrthoDB" id="10552404at2759"/>
<feature type="region of interest" description="Disordered" evidence="1">
    <location>
        <begin position="134"/>
        <end position="226"/>
    </location>
</feature>
<reference evidence="2 3" key="1">
    <citation type="submission" date="2021-08" db="EMBL/GenBank/DDBJ databases">
        <title>Draft Genome Sequence of Phanerochaete sordida strain YK-624.</title>
        <authorList>
            <person name="Mori T."/>
            <person name="Dohra H."/>
            <person name="Suzuki T."/>
            <person name="Kawagishi H."/>
            <person name="Hirai H."/>
        </authorList>
    </citation>
    <scope>NUCLEOTIDE SEQUENCE [LARGE SCALE GENOMIC DNA]</scope>
    <source>
        <strain evidence="2 3">YK-624</strain>
    </source>
</reference>
<feature type="compositionally biased region" description="Polar residues" evidence="1">
    <location>
        <begin position="12"/>
        <end position="25"/>
    </location>
</feature>
<protein>
    <submittedName>
        <fullName evidence="2">Uncharacterized protein</fullName>
    </submittedName>
</protein>
<feature type="region of interest" description="Disordered" evidence="1">
    <location>
        <begin position="83"/>
        <end position="107"/>
    </location>
</feature>
<evidence type="ECO:0000313" key="3">
    <source>
        <dbReference type="Proteomes" id="UP000703269"/>
    </source>
</evidence>
<sequence>MRPSEPSPANKFLQNVQGRPPTRTHSISDLMAIDSSVLRDSKVHFGRPCKTTTIGTTYSREEYDRTSIQVERRTQFALEMPERGRRMYRDGREISPNDSPAESPMEAPDADYLTRRLEHISVRDDGQDIDAAAGSFAYAGGPSSPPPARASNPVASLMDDESDDDDSGRAMAFFMRRPGTPLPPLCLRTDDSDEDDSPVGSVILGGPGDPLSPLADISGSDSDGSPGLSPVIETGKRSAYFPTPRTVAGAATILMTDRTPSLTSDGTSSSDESEGPMSPRTGFAPAIPLPKATKGDLSWKLGMTDTDGCLDGF</sequence>
<accession>A0A9P3FYX9</accession>
<keyword evidence="3" id="KW-1185">Reference proteome</keyword>
<name>A0A9P3FYX9_9APHY</name>
<dbReference type="Proteomes" id="UP000703269">
    <property type="component" value="Unassembled WGS sequence"/>
</dbReference>